<gene>
    <name evidence="7" type="ORF">EN45_087450</name>
</gene>
<evidence type="ECO:0000259" key="5">
    <source>
        <dbReference type="Pfam" id="PF00339"/>
    </source>
</evidence>
<feature type="compositionally biased region" description="Low complexity" evidence="4">
    <location>
        <begin position="375"/>
        <end position="384"/>
    </location>
</feature>
<dbReference type="InterPro" id="IPR014752">
    <property type="entry name" value="Arrestin-like_C"/>
</dbReference>
<accession>A0A167QCQ5</accession>
<feature type="region of interest" description="Disordered" evidence="4">
    <location>
        <begin position="372"/>
        <end position="398"/>
    </location>
</feature>
<feature type="domain" description="Arrestin C-terminal-like" evidence="6">
    <location>
        <begin position="166"/>
        <end position="297"/>
    </location>
</feature>
<dbReference type="InterPro" id="IPR011021">
    <property type="entry name" value="Arrestin-like_N"/>
</dbReference>
<dbReference type="PhylomeDB" id="A0A167QCQ5"/>
<dbReference type="PANTHER" id="PTHR11188:SF17">
    <property type="entry name" value="FI21816P1"/>
    <property type="match status" value="1"/>
</dbReference>
<sequence length="398" mass="44459">MFREHITSSELSLDQACIFISEERHPASVTGRLNLSLAQVVSVKSIKVRLRGKFAMPVEGVFSSEIREQITFEREQPLASSKTLNAFQMPAGEHAFLFDIPLPSKIFDTATGANHQYHTYRVEAIIERRLKSDFVVSQPVRIYQVSDLETSYLRPHCPLTLEGHSNENIQYCLSITDRNVPFGCTFPVECWFAPLLKYAKLNTVTTKVIEKQTARMDATAAESARYNMRFITAAQTQTLFSKTIDFSREESPVDGSDIEWRFTTPVSLPQSLDGCSQSMSTGHIKITHQLSITAEFRDEDGNVTAVITEVMPFKIHMTPNVIGEDASVHGQDIQHIQRNKSPPPAYGDRFSDSIVAVATEANLCGHPTIADIESTRSSTEQSTSIHATQPAPRYEEVA</sequence>
<organism evidence="7">
    <name type="scientific">Penicillium chrysogenum</name>
    <name type="common">Penicillium notatum</name>
    <dbReference type="NCBI Taxonomy" id="5076"/>
    <lineage>
        <taxon>Eukaryota</taxon>
        <taxon>Fungi</taxon>
        <taxon>Dikarya</taxon>
        <taxon>Ascomycota</taxon>
        <taxon>Pezizomycotina</taxon>
        <taxon>Eurotiomycetes</taxon>
        <taxon>Eurotiomycetidae</taxon>
        <taxon>Eurotiales</taxon>
        <taxon>Aspergillaceae</taxon>
        <taxon>Penicillium</taxon>
        <taxon>Penicillium chrysogenum species complex</taxon>
    </lineage>
</organism>
<dbReference type="Proteomes" id="UP000076449">
    <property type="component" value="Chromosome III"/>
</dbReference>
<keyword evidence="2" id="KW-0833">Ubl conjugation pathway</keyword>
<dbReference type="Pfam" id="PF00339">
    <property type="entry name" value="Arrestin_N"/>
    <property type="match status" value="1"/>
</dbReference>
<dbReference type="EMBL" id="CM002800">
    <property type="protein sequence ID" value="KZN84604.1"/>
    <property type="molecule type" value="Genomic_DNA"/>
</dbReference>
<keyword evidence="7" id="KW-0436">Ligase</keyword>
<name>A0A167QCQ5_PENCH</name>
<evidence type="ECO:0000256" key="2">
    <source>
        <dbReference type="ARBA" id="ARBA00022786"/>
    </source>
</evidence>
<evidence type="ECO:0000313" key="7">
    <source>
        <dbReference type="EMBL" id="KZN84604.1"/>
    </source>
</evidence>
<reference evidence="7" key="1">
    <citation type="journal article" date="2014" name="Genome Announc.">
        <title>Complete sequencing and chromosome-scale genome assembly of the industrial progenitor strain P2niaD18 from the penicillin producer Penicillium chrysogenum.</title>
        <authorList>
            <person name="Specht T."/>
            <person name="Dahlmann T.A."/>
            <person name="Zadra I."/>
            <person name="Kurnsteiner H."/>
            <person name="Kuck U."/>
        </authorList>
    </citation>
    <scope>NUCLEOTIDE SEQUENCE [LARGE SCALE GENOMIC DNA]</scope>
    <source>
        <strain evidence="7">P2niaD18</strain>
    </source>
</reference>
<dbReference type="GO" id="GO:0005829">
    <property type="term" value="C:cytosol"/>
    <property type="evidence" value="ECO:0007669"/>
    <property type="project" value="TreeGrafter"/>
</dbReference>
<protein>
    <submittedName>
        <fullName evidence="7">Putative HECT-type ubiquitin ligase-interacting protein</fullName>
    </submittedName>
</protein>
<dbReference type="Gene3D" id="2.60.40.640">
    <property type="match status" value="1"/>
</dbReference>
<feature type="domain" description="Arrestin-like N-terminal" evidence="5">
    <location>
        <begin position="28"/>
        <end position="148"/>
    </location>
</feature>
<dbReference type="Pfam" id="PF02752">
    <property type="entry name" value="Arrestin_C"/>
    <property type="match status" value="1"/>
</dbReference>
<dbReference type="InterPro" id="IPR050357">
    <property type="entry name" value="Arrestin_domain-protein"/>
</dbReference>
<dbReference type="InterPro" id="IPR011022">
    <property type="entry name" value="Arrestin_C-like"/>
</dbReference>
<dbReference type="PANTHER" id="PTHR11188">
    <property type="entry name" value="ARRESTIN DOMAIN CONTAINING PROTEIN"/>
    <property type="match status" value="1"/>
</dbReference>
<dbReference type="AlphaFoldDB" id="A0A167QCQ5"/>
<evidence type="ECO:0000259" key="6">
    <source>
        <dbReference type="Pfam" id="PF02752"/>
    </source>
</evidence>
<dbReference type="GO" id="GO:0031625">
    <property type="term" value="F:ubiquitin protein ligase binding"/>
    <property type="evidence" value="ECO:0007669"/>
    <property type="project" value="TreeGrafter"/>
</dbReference>
<comment type="subunit">
    <text evidence="3">Interacts with hulA.</text>
</comment>
<comment type="similarity">
    <text evidence="1">Belongs to the arrestin family.</text>
</comment>
<dbReference type="GO" id="GO:0005886">
    <property type="term" value="C:plasma membrane"/>
    <property type="evidence" value="ECO:0007669"/>
    <property type="project" value="TreeGrafter"/>
</dbReference>
<evidence type="ECO:0000256" key="4">
    <source>
        <dbReference type="SAM" id="MobiDB-lite"/>
    </source>
</evidence>
<evidence type="ECO:0000256" key="3">
    <source>
        <dbReference type="ARBA" id="ARBA00038766"/>
    </source>
</evidence>
<dbReference type="GO" id="GO:0070086">
    <property type="term" value="P:ubiquitin-dependent endocytosis"/>
    <property type="evidence" value="ECO:0007669"/>
    <property type="project" value="TreeGrafter"/>
</dbReference>
<dbReference type="GO" id="GO:0030674">
    <property type="term" value="F:protein-macromolecule adaptor activity"/>
    <property type="evidence" value="ECO:0007669"/>
    <property type="project" value="TreeGrafter"/>
</dbReference>
<dbReference type="InterPro" id="IPR014756">
    <property type="entry name" value="Ig_E-set"/>
</dbReference>
<evidence type="ECO:0000256" key="1">
    <source>
        <dbReference type="ARBA" id="ARBA00005298"/>
    </source>
</evidence>
<dbReference type="SUPFAM" id="SSF81296">
    <property type="entry name" value="E set domains"/>
    <property type="match status" value="1"/>
</dbReference>
<dbReference type="GO" id="GO:0016874">
    <property type="term" value="F:ligase activity"/>
    <property type="evidence" value="ECO:0007669"/>
    <property type="project" value="UniProtKB-KW"/>
</dbReference>
<proteinExistence type="inferred from homology"/>